<dbReference type="PROSITE" id="PS50908">
    <property type="entry name" value="RWD"/>
    <property type="match status" value="1"/>
</dbReference>
<dbReference type="RefSeq" id="XP_052945223.1">
    <property type="nucleotide sequence ID" value="XM_053092792.1"/>
</dbReference>
<dbReference type="GO" id="GO:0006446">
    <property type="term" value="P:regulation of translational initiation"/>
    <property type="evidence" value="ECO:0007669"/>
    <property type="project" value="TreeGrafter"/>
</dbReference>
<evidence type="ECO:0000259" key="8">
    <source>
        <dbReference type="PROSITE" id="PS50908"/>
    </source>
</evidence>
<feature type="compositionally biased region" description="Basic and acidic residues" evidence="7">
    <location>
        <begin position="274"/>
        <end position="295"/>
    </location>
</feature>
<evidence type="ECO:0000313" key="9">
    <source>
        <dbReference type="EMBL" id="KAI9635446.1"/>
    </source>
</evidence>
<dbReference type="PANTHER" id="PTHR16301">
    <property type="entry name" value="IMPACT-RELATED"/>
    <property type="match status" value="1"/>
</dbReference>
<dbReference type="SUPFAM" id="SSF54211">
    <property type="entry name" value="Ribosomal protein S5 domain 2-like"/>
    <property type="match status" value="1"/>
</dbReference>
<sequence length="519" mass="56350">MSSTTDPLTPASLVGHVGNLTLDDEGPSLAARLQGPSRGSIDQGRSSRASTRFEGLGREEDDDLRSAPLGVKDPEAQLRTFIQHLLSSDHADSDPHLIAIGYELEALEAMYPSALKLSVTSRPSSLYSGSPPTGPGLEAVSAALDKRSSQSWKDAVFDASIWTPGERIRYEVVIPVWDEGDVLDGMKLEDMPSEVPHMRVLVSLPPTYPNSAPQLQLLGRYMGSFGIDAGLFGDITRTFITSSAVPFAPGDVCVFEGLNYVRDVVRKWYTERLSEGAEGERTREVDRQRGRDGRAMNDFPTSPSRPFHRNGSPDRLPSTSHPSHLGPSPLASSSVPSQSRPTARPTFSYTRDPASHGSGPETPAAVHEAEAGHFPHFTIHVSAPVVDRKSTFIGHAIRVTDEREVPLVIHEILSDKKVAKAAHPAMFAYRITKDVGGVAGKIIQTDCDDDGESAAGSRIAHLLEILEVENVLVVVSRWYGGILLGADRFKHINQAARDALEVGGFLAEKEVKEHKGRRK</sequence>
<dbReference type="PANTHER" id="PTHR16301:SF24">
    <property type="entry name" value="RWD DOMAIN-CONTAINING PROTEIN"/>
    <property type="match status" value="1"/>
</dbReference>
<dbReference type="Pfam" id="PF01205">
    <property type="entry name" value="Impact_N"/>
    <property type="match status" value="1"/>
</dbReference>
<dbReference type="Gene3D" id="3.30.230.30">
    <property type="entry name" value="Impact, N-terminal domain"/>
    <property type="match status" value="1"/>
</dbReference>
<evidence type="ECO:0000256" key="4">
    <source>
        <dbReference type="ARBA" id="ARBA00022491"/>
    </source>
</evidence>
<evidence type="ECO:0000256" key="7">
    <source>
        <dbReference type="SAM" id="MobiDB-lite"/>
    </source>
</evidence>
<keyword evidence="6" id="KW-0346">Stress response</keyword>
<evidence type="ECO:0000256" key="2">
    <source>
        <dbReference type="ARBA" id="ARBA00007665"/>
    </source>
</evidence>
<comment type="subcellular location">
    <subcellularLocation>
        <location evidence="1">Cytoplasm</location>
    </subcellularLocation>
</comment>
<dbReference type="SUPFAM" id="SSF54495">
    <property type="entry name" value="UBC-like"/>
    <property type="match status" value="1"/>
</dbReference>
<evidence type="ECO:0000256" key="1">
    <source>
        <dbReference type="ARBA" id="ARBA00004496"/>
    </source>
</evidence>
<evidence type="ECO:0000313" key="10">
    <source>
        <dbReference type="Proteomes" id="UP001164286"/>
    </source>
</evidence>
<feature type="region of interest" description="Disordered" evidence="7">
    <location>
        <begin position="274"/>
        <end position="364"/>
    </location>
</feature>
<feature type="region of interest" description="Disordered" evidence="7">
    <location>
        <begin position="1"/>
        <end position="69"/>
    </location>
</feature>
<organism evidence="9 10">
    <name type="scientific">Dioszegia hungarica</name>
    <dbReference type="NCBI Taxonomy" id="4972"/>
    <lineage>
        <taxon>Eukaryota</taxon>
        <taxon>Fungi</taxon>
        <taxon>Dikarya</taxon>
        <taxon>Basidiomycota</taxon>
        <taxon>Agaricomycotina</taxon>
        <taxon>Tremellomycetes</taxon>
        <taxon>Tremellales</taxon>
        <taxon>Bulleribasidiaceae</taxon>
        <taxon>Dioszegia</taxon>
    </lineage>
</organism>
<keyword evidence="3" id="KW-0963">Cytoplasm</keyword>
<dbReference type="InterPro" id="IPR020568">
    <property type="entry name" value="Ribosomal_Su5_D2-typ_SF"/>
</dbReference>
<dbReference type="AlphaFoldDB" id="A0AA38LVK6"/>
<keyword evidence="4" id="KW-0678">Repressor</keyword>
<dbReference type="InterPro" id="IPR006575">
    <property type="entry name" value="RWD_dom"/>
</dbReference>
<dbReference type="Proteomes" id="UP001164286">
    <property type="component" value="Unassembled WGS sequence"/>
</dbReference>
<dbReference type="GO" id="GO:0005737">
    <property type="term" value="C:cytoplasm"/>
    <property type="evidence" value="ECO:0007669"/>
    <property type="project" value="UniProtKB-SubCell"/>
</dbReference>
<feature type="compositionally biased region" description="Low complexity" evidence="7">
    <location>
        <begin position="327"/>
        <end position="341"/>
    </location>
</feature>
<dbReference type="InterPro" id="IPR016135">
    <property type="entry name" value="UBQ-conjugating_enzyme/RWD"/>
</dbReference>
<gene>
    <name evidence="9" type="ORF">MKK02DRAFT_44136</name>
</gene>
<proteinExistence type="inferred from homology"/>
<accession>A0AA38LVK6</accession>
<keyword evidence="5" id="KW-0810">Translation regulation</keyword>
<dbReference type="EMBL" id="JAKWFO010000005">
    <property type="protein sequence ID" value="KAI9635446.1"/>
    <property type="molecule type" value="Genomic_DNA"/>
</dbReference>
<keyword evidence="10" id="KW-1185">Reference proteome</keyword>
<comment type="caution">
    <text evidence="9">The sequence shown here is derived from an EMBL/GenBank/DDBJ whole genome shotgun (WGS) entry which is preliminary data.</text>
</comment>
<evidence type="ECO:0000256" key="6">
    <source>
        <dbReference type="ARBA" id="ARBA00023016"/>
    </source>
</evidence>
<dbReference type="GeneID" id="77731997"/>
<evidence type="ECO:0000256" key="3">
    <source>
        <dbReference type="ARBA" id="ARBA00022490"/>
    </source>
</evidence>
<name>A0AA38LVK6_9TREE</name>
<comment type="similarity">
    <text evidence="2">Belongs to the IMPACT family.</text>
</comment>
<dbReference type="InterPro" id="IPR001498">
    <property type="entry name" value="Impact_N"/>
</dbReference>
<reference evidence="9" key="1">
    <citation type="journal article" date="2022" name="G3 (Bethesda)">
        <title>High quality genome of the basidiomycete yeast Dioszegia hungarica PDD-24b-2 isolated from cloud water.</title>
        <authorList>
            <person name="Jarrige D."/>
            <person name="Haridas S."/>
            <person name="Bleykasten-Grosshans C."/>
            <person name="Joly M."/>
            <person name="Nadalig T."/>
            <person name="Sancelme M."/>
            <person name="Vuilleumier S."/>
            <person name="Grigoriev I.V."/>
            <person name="Amato P."/>
            <person name="Bringel F."/>
        </authorList>
    </citation>
    <scope>NUCLEOTIDE SEQUENCE</scope>
    <source>
        <strain evidence="9">PDD-24b-2</strain>
    </source>
</reference>
<evidence type="ECO:0000256" key="5">
    <source>
        <dbReference type="ARBA" id="ARBA00022845"/>
    </source>
</evidence>
<dbReference type="InterPro" id="IPR023582">
    <property type="entry name" value="Impact"/>
</dbReference>
<protein>
    <submittedName>
        <fullName evidence="9">Regulation of amino acid metabolism-related protein</fullName>
    </submittedName>
</protein>
<feature type="domain" description="RWD" evidence="8">
    <location>
        <begin position="102"/>
        <end position="268"/>
    </location>
</feature>
<dbReference type="GO" id="GO:0140469">
    <property type="term" value="P:GCN2-mediated signaling"/>
    <property type="evidence" value="ECO:0007669"/>
    <property type="project" value="TreeGrafter"/>
</dbReference>
<dbReference type="InterPro" id="IPR036956">
    <property type="entry name" value="Impact_N_sf"/>
</dbReference>